<protein>
    <submittedName>
        <fullName evidence="1">Uncharacterized protein</fullName>
    </submittedName>
</protein>
<dbReference type="EMBL" id="CAJNRF010009739">
    <property type="protein sequence ID" value="CAF2112825.1"/>
    <property type="molecule type" value="Genomic_DNA"/>
</dbReference>
<organism evidence="1 2">
    <name type="scientific">Rotaria magnacalcarata</name>
    <dbReference type="NCBI Taxonomy" id="392030"/>
    <lineage>
        <taxon>Eukaryota</taxon>
        <taxon>Metazoa</taxon>
        <taxon>Spiralia</taxon>
        <taxon>Gnathifera</taxon>
        <taxon>Rotifera</taxon>
        <taxon>Eurotatoria</taxon>
        <taxon>Bdelloidea</taxon>
        <taxon>Philodinida</taxon>
        <taxon>Philodinidae</taxon>
        <taxon>Rotaria</taxon>
    </lineage>
</organism>
<evidence type="ECO:0000313" key="2">
    <source>
        <dbReference type="Proteomes" id="UP000663856"/>
    </source>
</evidence>
<name>A0A816ULX7_9BILA</name>
<dbReference type="AlphaFoldDB" id="A0A816ULX7"/>
<proteinExistence type="predicted"/>
<reference evidence="1" key="1">
    <citation type="submission" date="2021-02" db="EMBL/GenBank/DDBJ databases">
        <authorList>
            <person name="Nowell W R."/>
        </authorList>
    </citation>
    <scope>NUCLEOTIDE SEQUENCE</scope>
</reference>
<dbReference type="Proteomes" id="UP000663856">
    <property type="component" value="Unassembled WGS sequence"/>
</dbReference>
<comment type="caution">
    <text evidence="1">The sequence shown here is derived from an EMBL/GenBank/DDBJ whole genome shotgun (WGS) entry which is preliminary data.</text>
</comment>
<evidence type="ECO:0000313" key="1">
    <source>
        <dbReference type="EMBL" id="CAF2112825.1"/>
    </source>
</evidence>
<sequence length="167" mass="19618">MDNEYHHPLLYKHASITLFESYVAIEKFIIDTRLSFIDQYKLFDLLKKLLPNEDNKLTNQGFLSWLVWRVDHHEERRQENNEAVQDKRSHNDRIISENVSTNKRLKTSGEKGKDLLKDLVEFIKNIEVQPDKFDLSNLNELLEELTFGGFALDKNGLNLSSMTNKSH</sequence>
<gene>
    <name evidence="1" type="ORF">WKI299_LOCUS22592</name>
</gene>
<accession>A0A816ULX7</accession>